<reference evidence="2" key="1">
    <citation type="submission" date="2019-04" db="EMBL/GenBank/DDBJ databases">
        <title>Draft genome sequence of Pseudonocardiaceae bacterium SL3-2-4.</title>
        <authorList>
            <person name="Ningsih F."/>
            <person name="Yokota A."/>
            <person name="Sakai Y."/>
            <person name="Nanatani K."/>
            <person name="Yabe S."/>
            <person name="Oetari A."/>
            <person name="Sjamsuridzal W."/>
        </authorList>
    </citation>
    <scope>NUCLEOTIDE SEQUENCE [LARGE SCALE GENOMIC DNA]</scope>
    <source>
        <strain evidence="2">SL3-2-4</strain>
    </source>
</reference>
<dbReference type="AlphaFoldDB" id="A0A4D4JCA7"/>
<organism evidence="1 2">
    <name type="scientific">Gandjariella thermophila</name>
    <dbReference type="NCBI Taxonomy" id="1931992"/>
    <lineage>
        <taxon>Bacteria</taxon>
        <taxon>Bacillati</taxon>
        <taxon>Actinomycetota</taxon>
        <taxon>Actinomycetes</taxon>
        <taxon>Pseudonocardiales</taxon>
        <taxon>Pseudonocardiaceae</taxon>
        <taxon>Gandjariella</taxon>
    </lineage>
</organism>
<keyword evidence="2" id="KW-1185">Reference proteome</keyword>
<accession>A0A4D4JCA7</accession>
<gene>
    <name evidence="1" type="ORF">GTS_48670</name>
</gene>
<dbReference type="OrthoDB" id="4116093at2"/>
<protein>
    <submittedName>
        <fullName evidence="1">Uncharacterized protein</fullName>
    </submittedName>
</protein>
<comment type="caution">
    <text evidence="1">The sequence shown here is derived from an EMBL/GenBank/DDBJ whole genome shotgun (WGS) entry which is preliminary data.</text>
</comment>
<name>A0A4D4JCA7_9PSEU</name>
<dbReference type="Proteomes" id="UP000298860">
    <property type="component" value="Unassembled WGS sequence"/>
</dbReference>
<evidence type="ECO:0000313" key="1">
    <source>
        <dbReference type="EMBL" id="GDY33234.1"/>
    </source>
</evidence>
<evidence type="ECO:0000313" key="2">
    <source>
        <dbReference type="Proteomes" id="UP000298860"/>
    </source>
</evidence>
<proteinExistence type="predicted"/>
<dbReference type="EMBL" id="BJFL01000037">
    <property type="protein sequence ID" value="GDY33234.1"/>
    <property type="molecule type" value="Genomic_DNA"/>
</dbReference>
<sequence length="204" mass="22836">MGLQGAKIAAIVAERGIPDPWDSFGACMDANAGHVNRIRAAIETCRKDPTDTHRAAVTAEFVAARAKLDRATGLVRTALTDLDADGGWAALDARAARLDIDDVCGPEWGLPRFNHPYRVIQESLRFNWTYMKQHGVRAFYEMTLRYLDDLHANLDVWQRAWETEQTTGTRDHLVMLDCELVALEAPMHCGVCRKTIAPLLYLDN</sequence>
<dbReference type="RefSeq" id="WP_137816200.1">
    <property type="nucleotide sequence ID" value="NZ_BJFL01000037.1"/>
</dbReference>